<evidence type="ECO:0008006" key="4">
    <source>
        <dbReference type="Google" id="ProtNLM"/>
    </source>
</evidence>
<evidence type="ECO:0000313" key="3">
    <source>
        <dbReference type="Proteomes" id="UP001342314"/>
    </source>
</evidence>
<feature type="region of interest" description="Disordered" evidence="1">
    <location>
        <begin position="390"/>
        <end position="418"/>
    </location>
</feature>
<name>A0AAV5GH43_9BASI</name>
<comment type="caution">
    <text evidence="2">The sequence shown here is derived from an EMBL/GenBank/DDBJ whole genome shotgun (WGS) entry which is preliminary data.</text>
</comment>
<evidence type="ECO:0000313" key="2">
    <source>
        <dbReference type="EMBL" id="GJN89553.1"/>
    </source>
</evidence>
<evidence type="ECO:0000256" key="1">
    <source>
        <dbReference type="SAM" id="MobiDB-lite"/>
    </source>
</evidence>
<dbReference type="Proteomes" id="UP001342314">
    <property type="component" value="Unassembled WGS sequence"/>
</dbReference>
<dbReference type="EMBL" id="BQKY01000005">
    <property type="protein sequence ID" value="GJN89553.1"/>
    <property type="molecule type" value="Genomic_DNA"/>
</dbReference>
<accession>A0AAV5GH43</accession>
<dbReference type="AlphaFoldDB" id="A0AAV5GH43"/>
<reference evidence="2 3" key="1">
    <citation type="submission" date="2021-12" db="EMBL/GenBank/DDBJ databases">
        <title>High titer production of polyol ester of fatty acids by Rhodotorula paludigena BS15 towards product separation-free biomass refinery.</title>
        <authorList>
            <person name="Mano J."/>
            <person name="Ono H."/>
            <person name="Tanaka T."/>
            <person name="Naito K."/>
            <person name="Sushida H."/>
            <person name="Ike M."/>
            <person name="Tokuyasu K."/>
            <person name="Kitaoka M."/>
        </authorList>
    </citation>
    <scope>NUCLEOTIDE SEQUENCE [LARGE SCALE GENOMIC DNA]</scope>
    <source>
        <strain evidence="2 3">BS15</strain>
    </source>
</reference>
<dbReference type="SUPFAM" id="SSF52047">
    <property type="entry name" value="RNI-like"/>
    <property type="match status" value="1"/>
</dbReference>
<organism evidence="2 3">
    <name type="scientific">Rhodotorula paludigena</name>
    <dbReference type="NCBI Taxonomy" id="86838"/>
    <lineage>
        <taxon>Eukaryota</taxon>
        <taxon>Fungi</taxon>
        <taxon>Dikarya</taxon>
        <taxon>Basidiomycota</taxon>
        <taxon>Pucciniomycotina</taxon>
        <taxon>Microbotryomycetes</taxon>
        <taxon>Sporidiobolales</taxon>
        <taxon>Sporidiobolaceae</taxon>
        <taxon>Rhodotorula</taxon>
    </lineage>
</organism>
<sequence length="781" mass="87256">MHAQQQQADPGLARTLPLPDELLVAILSLAAPPALADIDVQERGDRRRLLHVCCLVSKQLNRIAQPLLWRNVELYSSAPYDRFDPFAQLVHCIDAALEGPATARTLLVDFRGGATPASGNEGFAQAFRALPLVEELTLKNLNIGTLDLHTVGAASCLRKLVLHNVQIRQFNVTMQLPAVEDLACTRTQLLIPWDLGGPPSFVPLVHRGCLPGLKRLSVRDCRSFYARGNLEYVASDGHLRHLTACQFDLHDDWSYAHLGIAIESNPSPPPILWLFQPGIALQRPSRDPRSPVLHYIQLAGPKNDHPLAFAPDQDEKPLVALSHLIEQCPQLRLVLVPSALEKVQGTLGVVCAARGIDLRWYEPRTAETARSIIVPEFLAYLEEKRVQHPLSAASTDEQDDTLDASTPSAPAPVPAPAPKTLESLPDELLLSILRLAAPHGFADFDFSPRERRRRRLRQWCTVSRQFGRVAQTLLCERIELECPARSATFDPLALVADCAKVTQTFGDNSRFLFVDFCGGWVPGVRDESLKRVFRALPNMQEIYFRRLVMSHLDLGVLQLAKGLRRLSLNRVDLFFGKRPCLPNLTDLSMHNVHIRAPLLSTTILNSLALPSLLNLSIRGCRMAHYTPVLESTFVQDLDAVQIDLIDRWNGSNLGRASRSASAPPPILFLFHPKSPPRHSVTHARHPTVHYVQLAGMCYDFETNDIPDAYDDEPVMRLCDFIDECPDLRLVLVPEVCELFAEMLEDVCETRGIEIRWFAPRDEDTASLAVPPEFLQYLRDAS</sequence>
<keyword evidence="3" id="KW-1185">Reference proteome</keyword>
<protein>
    <recommendedName>
        <fullName evidence="4">F-box domain-containing protein</fullName>
    </recommendedName>
</protein>
<proteinExistence type="predicted"/>
<gene>
    <name evidence="2" type="ORF">Rhopal_002540-T1</name>
</gene>